<feature type="signal peptide" evidence="5">
    <location>
        <begin position="1"/>
        <end position="20"/>
    </location>
</feature>
<reference evidence="8" key="1">
    <citation type="submission" date="2016-10" db="EMBL/GenBank/DDBJ databases">
        <authorList>
            <person name="Varghese N."/>
            <person name="Submissions S."/>
        </authorList>
    </citation>
    <scope>NUCLEOTIDE SEQUENCE [LARGE SCALE GENOMIC DNA]</scope>
    <source>
        <strain evidence="8">DSM 22376</strain>
    </source>
</reference>
<dbReference type="Proteomes" id="UP000198951">
    <property type="component" value="Unassembled WGS sequence"/>
</dbReference>
<evidence type="ECO:0000256" key="5">
    <source>
        <dbReference type="SAM" id="SignalP"/>
    </source>
</evidence>
<dbReference type="STRING" id="150146.SAMN05443667_102244"/>
<keyword evidence="5" id="KW-0732">Signal</keyword>
<dbReference type="EMBL" id="FNRD01000002">
    <property type="protein sequence ID" value="SEA18191.1"/>
    <property type="molecule type" value="Genomic_DNA"/>
</dbReference>
<name>A0A1H3Z488_9FLAO</name>
<dbReference type="PANTHER" id="PTHR30329">
    <property type="entry name" value="STATOR ELEMENT OF FLAGELLAR MOTOR COMPLEX"/>
    <property type="match status" value="1"/>
</dbReference>
<evidence type="ECO:0000313" key="7">
    <source>
        <dbReference type="EMBL" id="SEA18191.1"/>
    </source>
</evidence>
<protein>
    <submittedName>
        <fullName evidence="7">OmpA family protein</fullName>
    </submittedName>
</protein>
<dbReference type="Pfam" id="PF00691">
    <property type="entry name" value="OmpA"/>
    <property type="match status" value="2"/>
</dbReference>
<gene>
    <name evidence="7" type="ORF">SAMN05443667_102244</name>
</gene>
<keyword evidence="8" id="KW-1185">Reference proteome</keyword>
<dbReference type="SUPFAM" id="SSF103088">
    <property type="entry name" value="OmpA-like"/>
    <property type="match status" value="2"/>
</dbReference>
<dbReference type="CDD" id="cd07185">
    <property type="entry name" value="OmpA_C-like"/>
    <property type="match status" value="2"/>
</dbReference>
<evidence type="ECO:0000256" key="2">
    <source>
        <dbReference type="ARBA" id="ARBA00023136"/>
    </source>
</evidence>
<evidence type="ECO:0000259" key="6">
    <source>
        <dbReference type="PROSITE" id="PS51123"/>
    </source>
</evidence>
<sequence>MLKYLKIIALLSFSYLTAQAGKVETVYFEFDKYNLYSEQEQMILDFIIKADTTKIESIQIYGYCDDRGTADYNYKLSEQRVNAVRNLLISYGFNKNKIVIIEGKGRVILTDDLLENLGEIRSKNRRVDLLVVKKNSFGKGIYNSFQDKHVVGDRIYLEKIYFPFGSSKLNYQSKQELDKIAKILDSNNGIEFEIIGHVCCTPSYYEDAIDRETNERKLSVNRAKSVFLYLMNKNINSLRMSYKGVGNKFPLGKGEEYDRRVEFLITKI</sequence>
<evidence type="ECO:0000313" key="8">
    <source>
        <dbReference type="Proteomes" id="UP000198951"/>
    </source>
</evidence>
<dbReference type="PROSITE" id="PS51123">
    <property type="entry name" value="OMPA_2"/>
    <property type="match status" value="2"/>
</dbReference>
<dbReference type="InterPro" id="IPR036737">
    <property type="entry name" value="OmpA-like_sf"/>
</dbReference>
<keyword evidence="3" id="KW-0998">Cell outer membrane</keyword>
<keyword evidence="2 4" id="KW-0472">Membrane</keyword>
<comment type="subcellular location">
    <subcellularLocation>
        <location evidence="1">Cell outer membrane</location>
    </subcellularLocation>
</comment>
<dbReference type="GO" id="GO:0009279">
    <property type="term" value="C:cell outer membrane"/>
    <property type="evidence" value="ECO:0007669"/>
    <property type="project" value="UniProtKB-SubCell"/>
</dbReference>
<dbReference type="InterPro" id="IPR006664">
    <property type="entry name" value="OMP_bac"/>
</dbReference>
<dbReference type="InterPro" id="IPR050330">
    <property type="entry name" value="Bact_OuterMem_StrucFunc"/>
</dbReference>
<evidence type="ECO:0000256" key="3">
    <source>
        <dbReference type="ARBA" id="ARBA00023237"/>
    </source>
</evidence>
<dbReference type="RefSeq" id="WP_091085476.1">
    <property type="nucleotide sequence ID" value="NZ_FNRD01000002.1"/>
</dbReference>
<evidence type="ECO:0000256" key="1">
    <source>
        <dbReference type="ARBA" id="ARBA00004442"/>
    </source>
</evidence>
<feature type="domain" description="OmpA-like" evidence="6">
    <location>
        <begin position="151"/>
        <end position="268"/>
    </location>
</feature>
<feature type="domain" description="OmpA-like" evidence="6">
    <location>
        <begin position="15"/>
        <end position="135"/>
    </location>
</feature>
<dbReference type="OrthoDB" id="9782229at2"/>
<organism evidence="7 8">
    <name type="scientific">Flavobacterium gillisiae</name>
    <dbReference type="NCBI Taxonomy" id="150146"/>
    <lineage>
        <taxon>Bacteria</taxon>
        <taxon>Pseudomonadati</taxon>
        <taxon>Bacteroidota</taxon>
        <taxon>Flavobacteriia</taxon>
        <taxon>Flavobacteriales</taxon>
        <taxon>Flavobacteriaceae</taxon>
        <taxon>Flavobacterium</taxon>
    </lineage>
</organism>
<dbReference type="AlphaFoldDB" id="A0A1H3Z488"/>
<feature type="chain" id="PRO_5011616095" evidence="5">
    <location>
        <begin position="21"/>
        <end position="268"/>
    </location>
</feature>
<dbReference type="Gene3D" id="3.30.1330.60">
    <property type="entry name" value="OmpA-like domain"/>
    <property type="match status" value="2"/>
</dbReference>
<dbReference type="PANTHER" id="PTHR30329:SF21">
    <property type="entry name" value="LIPOPROTEIN YIAD-RELATED"/>
    <property type="match status" value="1"/>
</dbReference>
<dbReference type="PRINTS" id="PR01021">
    <property type="entry name" value="OMPADOMAIN"/>
</dbReference>
<dbReference type="InterPro" id="IPR006665">
    <property type="entry name" value="OmpA-like"/>
</dbReference>
<evidence type="ECO:0000256" key="4">
    <source>
        <dbReference type="PROSITE-ProRule" id="PRU00473"/>
    </source>
</evidence>
<accession>A0A1H3Z488</accession>
<proteinExistence type="predicted"/>